<keyword evidence="5" id="KW-1185">Reference proteome</keyword>
<evidence type="ECO:0000313" key="5">
    <source>
        <dbReference type="Proteomes" id="UP001177023"/>
    </source>
</evidence>
<feature type="disulfide bond" evidence="1">
    <location>
        <begin position="232"/>
        <end position="266"/>
    </location>
</feature>
<dbReference type="PROSITE" id="PS51670">
    <property type="entry name" value="SHKT"/>
    <property type="match status" value="2"/>
</dbReference>
<feature type="domain" description="ShKT" evidence="3">
    <location>
        <begin position="270"/>
        <end position="307"/>
    </location>
</feature>
<feature type="signal peptide" evidence="2">
    <location>
        <begin position="1"/>
        <end position="17"/>
    </location>
</feature>
<dbReference type="PANTHER" id="PTHR21724:SF109">
    <property type="entry name" value="SHKT DOMAIN-CONTAINING PROTEIN"/>
    <property type="match status" value="1"/>
</dbReference>
<keyword evidence="1" id="KW-1015">Disulfide bond</keyword>
<evidence type="ECO:0000256" key="1">
    <source>
        <dbReference type="PROSITE-ProRule" id="PRU01005"/>
    </source>
</evidence>
<feature type="chain" id="PRO_5041332694" description="ShKT domain-containing protein" evidence="2">
    <location>
        <begin position="18"/>
        <end position="307"/>
    </location>
</feature>
<comment type="caution">
    <text evidence="1">Lacks conserved residue(s) required for the propagation of feature annotation.</text>
</comment>
<gene>
    <name evidence="4" type="ORF">MSPICULIGERA_LOCUS19107</name>
</gene>
<reference evidence="4" key="1">
    <citation type="submission" date="2023-06" db="EMBL/GenBank/DDBJ databases">
        <authorList>
            <person name="Delattre M."/>
        </authorList>
    </citation>
    <scope>NUCLEOTIDE SEQUENCE</scope>
    <source>
        <strain evidence="4">AF72</strain>
    </source>
</reference>
<organism evidence="4 5">
    <name type="scientific">Mesorhabditis spiculigera</name>
    <dbReference type="NCBI Taxonomy" id="96644"/>
    <lineage>
        <taxon>Eukaryota</taxon>
        <taxon>Metazoa</taxon>
        <taxon>Ecdysozoa</taxon>
        <taxon>Nematoda</taxon>
        <taxon>Chromadorea</taxon>
        <taxon>Rhabditida</taxon>
        <taxon>Rhabditina</taxon>
        <taxon>Rhabditomorpha</taxon>
        <taxon>Rhabditoidea</taxon>
        <taxon>Rhabditidae</taxon>
        <taxon>Mesorhabditinae</taxon>
        <taxon>Mesorhabditis</taxon>
    </lineage>
</organism>
<name>A0AA36D4J3_9BILA</name>
<feature type="domain" description="ShKT" evidence="3">
    <location>
        <begin position="232"/>
        <end position="266"/>
    </location>
</feature>
<proteinExistence type="predicted"/>
<comment type="caution">
    <text evidence="4">The sequence shown here is derived from an EMBL/GenBank/DDBJ whole genome shotgun (WGS) entry which is preliminary data.</text>
</comment>
<dbReference type="PANTHER" id="PTHR21724">
    <property type="entry name" value="SHKT DOMAIN-CONTAINING PROTEIN"/>
    <property type="match status" value="1"/>
</dbReference>
<dbReference type="EMBL" id="CATQJA010002662">
    <property type="protein sequence ID" value="CAJ0580933.1"/>
    <property type="molecule type" value="Genomic_DNA"/>
</dbReference>
<dbReference type="InterPro" id="IPR003582">
    <property type="entry name" value="ShKT_dom"/>
</dbReference>
<dbReference type="SMART" id="SM00254">
    <property type="entry name" value="ShKT"/>
    <property type="match status" value="2"/>
</dbReference>
<protein>
    <recommendedName>
        <fullName evidence="3">ShKT domain-containing protein</fullName>
    </recommendedName>
</protein>
<dbReference type="AlphaFoldDB" id="A0AA36D4J3"/>
<evidence type="ECO:0000256" key="2">
    <source>
        <dbReference type="SAM" id="SignalP"/>
    </source>
</evidence>
<keyword evidence="2" id="KW-0732">Signal</keyword>
<evidence type="ECO:0000259" key="3">
    <source>
        <dbReference type="PROSITE" id="PS51670"/>
    </source>
</evidence>
<dbReference type="Gene3D" id="1.10.10.1940">
    <property type="match status" value="3"/>
</dbReference>
<accession>A0AA36D4J3</accession>
<dbReference type="Pfam" id="PF01549">
    <property type="entry name" value="ShK"/>
    <property type="match status" value="3"/>
</dbReference>
<evidence type="ECO:0000313" key="4">
    <source>
        <dbReference type="EMBL" id="CAJ0580933.1"/>
    </source>
</evidence>
<feature type="non-terminal residue" evidence="4">
    <location>
        <position position="1"/>
    </location>
</feature>
<sequence>MKYVLAAFALVAVPVLGFLEPMPAVGSNEEVADVEAEEAVAEVEEAVEEEVEDVEADAEAAAAVAEEDVEVEAVDVEEAVVAEEAADVVEEVDTEEAEEAAVVADRLLRDTRHLVEAAVMLPQVVVAATPLRWEVVTPLLVEADMPAQLEVDILRLSVVVIRRLLEVVDIPLLLEVAATQLLLEVAGTQLLLEKFCNSVDYYDTMTDKCPSTCQRCPHGGETGSTTIEPVICQDKATDCVAKSQLCNQLQYREMMNRLCRQTCGNCEPGCYDAAAKCPDWNRRGYCSSSKYTTQQKKQMCAKTCALC</sequence>
<dbReference type="Proteomes" id="UP001177023">
    <property type="component" value="Unassembled WGS sequence"/>
</dbReference>